<dbReference type="KEGG" id="caua:113096485"/>
<dbReference type="PROSITE" id="PS50237">
    <property type="entry name" value="HECT"/>
    <property type="match status" value="1"/>
</dbReference>
<dbReference type="GeneID" id="113096485"/>
<dbReference type="InterPro" id="IPR000569">
    <property type="entry name" value="HECT_dom"/>
</dbReference>
<keyword evidence="5" id="KW-1185">Reference proteome</keyword>
<proteinExistence type="predicted"/>
<evidence type="ECO:0000256" key="2">
    <source>
        <dbReference type="ARBA" id="ARBA00022786"/>
    </source>
</evidence>
<evidence type="ECO:0000256" key="3">
    <source>
        <dbReference type="PROSITE-ProRule" id="PRU00104"/>
    </source>
</evidence>
<dbReference type="Gene3D" id="3.90.1750.10">
    <property type="entry name" value="Hect, E3 ligase catalytic domains"/>
    <property type="match status" value="1"/>
</dbReference>
<dbReference type="InterPro" id="IPR035983">
    <property type="entry name" value="Hect_E3_ubiquitin_ligase"/>
</dbReference>
<dbReference type="RefSeq" id="XP_026117672.1">
    <property type="nucleotide sequence ID" value="XM_026261887.1"/>
</dbReference>
<keyword evidence="2 3" id="KW-0833">Ubl conjugation pathway</keyword>
<keyword evidence="1" id="KW-0808">Transferase</keyword>
<feature type="domain" description="HECT" evidence="4">
    <location>
        <begin position="53"/>
        <end position="168"/>
    </location>
</feature>
<sequence>MDYSTNTYTKIYAPVVIDSSCSDVEDVENFQKEDRDTDIGLTAADILSNLSFNINTMSCSSLLVKFTDDIGQTEEAVDTGGPTREFLTLLMDAIKTSRFFEGKDDGKYLSFDSKAAEGDEYFQVGRMVAVSIVHGGPGPRCFSPSFYQYLVGKVKTIEAPIEDIPDTEVRNVLLEIKNARTLEELVELADKHSSMLQTAGCYRCLRTLGDKEKVVDGYIQW</sequence>
<accession>A0A6P6P9Q2</accession>
<dbReference type="Proteomes" id="UP000515129">
    <property type="component" value="Unplaced"/>
</dbReference>
<dbReference type="GO" id="GO:0004842">
    <property type="term" value="F:ubiquitin-protein transferase activity"/>
    <property type="evidence" value="ECO:0007669"/>
    <property type="project" value="InterPro"/>
</dbReference>
<dbReference type="OrthoDB" id="2384350at2759"/>
<organism evidence="5 6">
    <name type="scientific">Carassius auratus</name>
    <name type="common">Goldfish</name>
    <dbReference type="NCBI Taxonomy" id="7957"/>
    <lineage>
        <taxon>Eukaryota</taxon>
        <taxon>Metazoa</taxon>
        <taxon>Chordata</taxon>
        <taxon>Craniata</taxon>
        <taxon>Vertebrata</taxon>
        <taxon>Euteleostomi</taxon>
        <taxon>Actinopterygii</taxon>
        <taxon>Neopterygii</taxon>
        <taxon>Teleostei</taxon>
        <taxon>Ostariophysi</taxon>
        <taxon>Cypriniformes</taxon>
        <taxon>Cyprinidae</taxon>
        <taxon>Cyprininae</taxon>
        <taxon>Carassius</taxon>
    </lineage>
</organism>
<evidence type="ECO:0000256" key="1">
    <source>
        <dbReference type="ARBA" id="ARBA00022679"/>
    </source>
</evidence>
<evidence type="ECO:0000313" key="6">
    <source>
        <dbReference type="RefSeq" id="XP_026117672.1"/>
    </source>
</evidence>
<protein>
    <submittedName>
        <fullName evidence="6">G2/M phase-specific E3 ubiquitin-protein ligase-like</fullName>
    </submittedName>
</protein>
<gene>
    <name evidence="6" type="primary">LOC113096485</name>
</gene>
<comment type="caution">
    <text evidence="3">Lacks conserved residue(s) required for the propagation of feature annotation.</text>
</comment>
<dbReference type="AlphaFoldDB" id="A0A6P6P9Q2"/>
<reference evidence="6" key="1">
    <citation type="submission" date="2025-08" db="UniProtKB">
        <authorList>
            <consortium name="RefSeq"/>
        </authorList>
    </citation>
    <scope>IDENTIFICATION</scope>
    <source>
        <strain evidence="6">Wakin</strain>
        <tissue evidence="6">Muscle</tissue>
    </source>
</reference>
<evidence type="ECO:0000259" key="4">
    <source>
        <dbReference type="PROSITE" id="PS50237"/>
    </source>
</evidence>
<evidence type="ECO:0000313" key="5">
    <source>
        <dbReference type="Proteomes" id="UP000515129"/>
    </source>
</evidence>
<dbReference type="SUPFAM" id="SSF56204">
    <property type="entry name" value="Hect, E3 ligase catalytic domain"/>
    <property type="match status" value="1"/>
</dbReference>
<name>A0A6P6P9Q2_CARAU</name>